<dbReference type="EMBL" id="FXAK01000003">
    <property type="protein sequence ID" value="SMF39826.1"/>
    <property type="molecule type" value="Genomic_DNA"/>
</dbReference>
<evidence type="ECO:0000313" key="3">
    <source>
        <dbReference type="Proteomes" id="UP000192936"/>
    </source>
</evidence>
<protein>
    <submittedName>
        <fullName evidence="2">Uncharacterized protein</fullName>
    </submittedName>
</protein>
<organism evidence="2 3">
    <name type="scientific">Azospirillum oryzae</name>
    <dbReference type="NCBI Taxonomy" id="286727"/>
    <lineage>
        <taxon>Bacteria</taxon>
        <taxon>Pseudomonadati</taxon>
        <taxon>Pseudomonadota</taxon>
        <taxon>Alphaproteobacteria</taxon>
        <taxon>Rhodospirillales</taxon>
        <taxon>Azospirillaceae</taxon>
        <taxon>Azospirillum</taxon>
    </lineage>
</organism>
<sequence length="222" mass="24498">MSRLCDLVHDDCVGYPCVTSGPFASGHPPLPLPDHGPTVFVTTRHPTQKVAFASSRQAATRQPSRFDRMGLRLRSRMKALYYAVVPLRRYDFFVSENHRCIMTRKNRDFGALAEGLANLRSPAQPPESATLPTQVTPPPAEPAPPAPTAPASTPAPKPAPRGRGRPPEDTEPLQLRIPRTLMRQLVREAADASIQAGKNITPQQIILRILEARYNTEDQDRG</sequence>
<evidence type="ECO:0000313" key="2">
    <source>
        <dbReference type="EMBL" id="SMF39826.1"/>
    </source>
</evidence>
<proteinExistence type="predicted"/>
<feature type="region of interest" description="Disordered" evidence="1">
    <location>
        <begin position="120"/>
        <end position="178"/>
    </location>
</feature>
<accession>A0A1X7ETU4</accession>
<dbReference type="Proteomes" id="UP000192936">
    <property type="component" value="Unassembled WGS sequence"/>
</dbReference>
<dbReference type="AlphaFoldDB" id="A0A1X7ETU4"/>
<reference evidence="2 3" key="1">
    <citation type="submission" date="2017-04" db="EMBL/GenBank/DDBJ databases">
        <authorList>
            <person name="Afonso C.L."/>
            <person name="Miller P.J."/>
            <person name="Scott M.A."/>
            <person name="Spackman E."/>
            <person name="Goraichik I."/>
            <person name="Dimitrov K.M."/>
            <person name="Suarez D.L."/>
            <person name="Swayne D.E."/>
        </authorList>
    </citation>
    <scope>NUCLEOTIDE SEQUENCE [LARGE SCALE GENOMIC DNA]</scope>
    <source>
        <strain evidence="2 3">A2P</strain>
    </source>
</reference>
<evidence type="ECO:0000256" key="1">
    <source>
        <dbReference type="SAM" id="MobiDB-lite"/>
    </source>
</evidence>
<feature type="compositionally biased region" description="Pro residues" evidence="1">
    <location>
        <begin position="135"/>
        <end position="159"/>
    </location>
</feature>
<name>A0A1X7ETU4_9PROT</name>
<gene>
    <name evidence="2" type="ORF">SAMN02982917_2015</name>
</gene>